<evidence type="ECO:0000313" key="2">
    <source>
        <dbReference type="Proteomes" id="UP000499080"/>
    </source>
</evidence>
<name>A0A4Y2RYD6_ARAVE</name>
<dbReference type="Proteomes" id="UP000499080">
    <property type="component" value="Unassembled WGS sequence"/>
</dbReference>
<comment type="caution">
    <text evidence="1">The sequence shown here is derived from an EMBL/GenBank/DDBJ whole genome shotgun (WGS) entry which is preliminary data.</text>
</comment>
<keyword evidence="2" id="KW-1185">Reference proteome</keyword>
<sequence>MRTAWKSVERYSFLWQYVQVHKIQMKLKWNTTIKPAITSLPFHANSMVAFHITPFFSPPFRVVIYCRCAMKIHPLLYPFPPAPVSSTARESPPYRLYLRWSHLDIYIPVIQMERLNIQNFKHTPSNSHWFLALGNGFGVERQILRGVERS</sequence>
<gene>
    <name evidence="1" type="ORF">AVEN_5870_1</name>
</gene>
<evidence type="ECO:0000313" key="1">
    <source>
        <dbReference type="EMBL" id="GBN80010.1"/>
    </source>
</evidence>
<proteinExistence type="predicted"/>
<accession>A0A4Y2RYD6</accession>
<reference evidence="1 2" key="1">
    <citation type="journal article" date="2019" name="Sci. Rep.">
        <title>Orb-weaving spider Araneus ventricosus genome elucidates the spidroin gene catalogue.</title>
        <authorList>
            <person name="Kono N."/>
            <person name="Nakamura H."/>
            <person name="Ohtoshi R."/>
            <person name="Moran D.A.P."/>
            <person name="Shinohara A."/>
            <person name="Yoshida Y."/>
            <person name="Fujiwara M."/>
            <person name="Mori M."/>
            <person name="Tomita M."/>
            <person name="Arakawa K."/>
        </authorList>
    </citation>
    <scope>NUCLEOTIDE SEQUENCE [LARGE SCALE GENOMIC DNA]</scope>
</reference>
<dbReference type="AlphaFoldDB" id="A0A4Y2RYD6"/>
<organism evidence="1 2">
    <name type="scientific">Araneus ventricosus</name>
    <name type="common">Orbweaver spider</name>
    <name type="synonym">Epeira ventricosa</name>
    <dbReference type="NCBI Taxonomy" id="182803"/>
    <lineage>
        <taxon>Eukaryota</taxon>
        <taxon>Metazoa</taxon>
        <taxon>Ecdysozoa</taxon>
        <taxon>Arthropoda</taxon>
        <taxon>Chelicerata</taxon>
        <taxon>Arachnida</taxon>
        <taxon>Araneae</taxon>
        <taxon>Araneomorphae</taxon>
        <taxon>Entelegynae</taxon>
        <taxon>Araneoidea</taxon>
        <taxon>Araneidae</taxon>
        <taxon>Araneus</taxon>
    </lineage>
</organism>
<protein>
    <submittedName>
        <fullName evidence="1">Uncharacterized protein</fullName>
    </submittedName>
</protein>
<dbReference type="EMBL" id="BGPR01147973">
    <property type="protein sequence ID" value="GBN80010.1"/>
    <property type="molecule type" value="Genomic_DNA"/>
</dbReference>